<reference evidence="2" key="1">
    <citation type="submission" date="2016-01" db="EMBL/GenBank/DDBJ databases">
        <authorList>
            <person name="Mitreva M."/>
            <person name="Pepin K.H."/>
            <person name="Mihindukulasuriya K.A."/>
            <person name="Fulton R."/>
            <person name="Fronick C."/>
            <person name="O'Laughlin M."/>
            <person name="Miner T."/>
            <person name="Herter B."/>
            <person name="Rosa B.A."/>
            <person name="Cordes M."/>
            <person name="Tomlinson C."/>
            <person name="Wollam A."/>
            <person name="Palsikar V.B."/>
            <person name="Mardis E.R."/>
            <person name="Wilson R.K."/>
        </authorList>
    </citation>
    <scope>NUCLEOTIDE SEQUENCE [LARGE SCALE GENOMIC DNA]</scope>
    <source>
        <strain evidence="2">KA00182</strain>
    </source>
</reference>
<dbReference type="Proteomes" id="UP000070160">
    <property type="component" value="Unassembled WGS sequence"/>
</dbReference>
<dbReference type="PATRIC" id="fig|1588748.3.peg.705"/>
<gene>
    <name evidence="1" type="ORF">HMPREF3182_00741</name>
</gene>
<sequence length="92" mass="10557">MKSIKDYDVFISIQHKDQPIHEQIKITATAPHKKILVDTFRVNGEEDRFLEICSGDDGKPDFTTLRHVRLDEDSIKEANKALIISGTIYTKE</sequence>
<comment type="caution">
    <text evidence="1">The sequence shown here is derived from an EMBL/GenBank/DDBJ whole genome shotgun (WGS) entry which is preliminary data.</text>
</comment>
<protein>
    <submittedName>
        <fullName evidence="1">Uncharacterized protein</fullName>
    </submittedName>
</protein>
<organism evidence="1 2">
    <name type="scientific">Megasphaera hutchinsoni</name>
    <dbReference type="NCBI Taxonomy" id="1588748"/>
    <lineage>
        <taxon>Bacteria</taxon>
        <taxon>Bacillati</taxon>
        <taxon>Bacillota</taxon>
        <taxon>Negativicutes</taxon>
        <taxon>Veillonellales</taxon>
        <taxon>Veillonellaceae</taxon>
        <taxon>Megasphaera</taxon>
    </lineage>
</organism>
<evidence type="ECO:0000313" key="2">
    <source>
        <dbReference type="Proteomes" id="UP000070160"/>
    </source>
</evidence>
<keyword evidence="2" id="KW-1185">Reference proteome</keyword>
<evidence type="ECO:0000313" key="1">
    <source>
        <dbReference type="EMBL" id="KXB91718.1"/>
    </source>
</evidence>
<dbReference type="RefSeq" id="WP_062485466.1">
    <property type="nucleotide sequence ID" value="NZ_KQ960941.1"/>
</dbReference>
<dbReference type="EMBL" id="LSDT01000028">
    <property type="protein sequence ID" value="KXB91718.1"/>
    <property type="molecule type" value="Genomic_DNA"/>
</dbReference>
<accession>A0A134CHJ8</accession>
<name>A0A134CHJ8_9FIRM</name>
<proteinExistence type="predicted"/>
<dbReference type="AlphaFoldDB" id="A0A134CHJ8"/>